<comment type="caution">
    <text evidence="1">The sequence shown here is derived from an EMBL/GenBank/DDBJ whole genome shotgun (WGS) entry which is preliminary data.</text>
</comment>
<keyword evidence="2" id="KW-1185">Reference proteome</keyword>
<dbReference type="EMBL" id="JAUSTY010000011">
    <property type="protein sequence ID" value="MDQ0166840.1"/>
    <property type="molecule type" value="Genomic_DNA"/>
</dbReference>
<protein>
    <submittedName>
        <fullName evidence="1">Uncharacterized protein</fullName>
    </submittedName>
</protein>
<sequence length="151" mass="17833">MIQIYQEAQRLKNDIHKIVKLCKILNDAGDELLPFYREGDKESLPADLYKNYLDCKQILHNRLSLLTREELILLRSIHGIGSSERGYRQYADHREPEIIVIPITSSHQELLEKYSKYLVYQPKEKLIKYFTERRSTSELLLQGLDVLDLNE</sequence>
<name>A0ABT9W0Q6_9BACI</name>
<evidence type="ECO:0000313" key="1">
    <source>
        <dbReference type="EMBL" id="MDQ0166840.1"/>
    </source>
</evidence>
<gene>
    <name evidence="1" type="ORF">J2S11_002756</name>
</gene>
<organism evidence="1 2">
    <name type="scientific">Caldalkalibacillus horti</name>
    <dbReference type="NCBI Taxonomy" id="77523"/>
    <lineage>
        <taxon>Bacteria</taxon>
        <taxon>Bacillati</taxon>
        <taxon>Bacillota</taxon>
        <taxon>Bacilli</taxon>
        <taxon>Bacillales</taxon>
        <taxon>Bacillaceae</taxon>
        <taxon>Caldalkalibacillus</taxon>
    </lineage>
</organism>
<reference evidence="1 2" key="1">
    <citation type="submission" date="2023-07" db="EMBL/GenBank/DDBJ databases">
        <title>Genomic Encyclopedia of Type Strains, Phase IV (KMG-IV): sequencing the most valuable type-strain genomes for metagenomic binning, comparative biology and taxonomic classification.</title>
        <authorList>
            <person name="Goeker M."/>
        </authorList>
    </citation>
    <scope>NUCLEOTIDE SEQUENCE [LARGE SCALE GENOMIC DNA]</scope>
    <source>
        <strain evidence="1 2">DSM 12751</strain>
    </source>
</reference>
<dbReference type="Proteomes" id="UP001235840">
    <property type="component" value="Unassembled WGS sequence"/>
</dbReference>
<evidence type="ECO:0000313" key="2">
    <source>
        <dbReference type="Proteomes" id="UP001235840"/>
    </source>
</evidence>
<dbReference type="RefSeq" id="WP_307395362.1">
    <property type="nucleotide sequence ID" value="NZ_BAAADK010000003.1"/>
</dbReference>
<proteinExistence type="predicted"/>
<accession>A0ABT9W0Q6</accession>